<dbReference type="Gene3D" id="3.40.980.20">
    <property type="entry name" value="Four-carbon acid sugar kinase, nucleotide binding domain"/>
    <property type="match status" value="1"/>
</dbReference>
<keyword evidence="5" id="KW-0067">ATP-binding</keyword>
<proteinExistence type="inferred from homology"/>
<feature type="domain" description="Four-carbon acid sugar kinase N-terminal" evidence="7">
    <location>
        <begin position="37"/>
        <end position="277"/>
    </location>
</feature>
<keyword evidence="10" id="KW-1185">Reference proteome</keyword>
<name>A0A934UV58_9MICO</name>
<evidence type="ECO:0000256" key="4">
    <source>
        <dbReference type="ARBA" id="ARBA00022777"/>
    </source>
</evidence>
<dbReference type="Proteomes" id="UP000608530">
    <property type="component" value="Unassembled WGS sequence"/>
</dbReference>
<dbReference type="SUPFAM" id="SSF142764">
    <property type="entry name" value="YgbK-like"/>
    <property type="match status" value="1"/>
</dbReference>
<keyword evidence="4" id="KW-0418">Kinase</keyword>
<dbReference type="Gene3D" id="3.40.50.10840">
    <property type="entry name" value="Putative sugar-binding, N-terminal domain"/>
    <property type="match status" value="1"/>
</dbReference>
<sequence>MRRSLASILEGFPAVRPADPVAFAGLAGRLGAARRMLVVLDDDPTGTQSVVDLPVLARWRVEDLEWAIDSGAPAAYVLTNSRALEARAAEQVNREVVAAAVTAGRSRGVGIAFVSRSDSTLRGHFPLEPDVISDALVEAGEPRPSGVVLVPAFPEAGRVTVGGVHYAGARDGYAPVGESEFARDPTFGYRSSRLADWVEERSGGGISAASVVEIGLETNRSGPEAVAEALRAAGDGSTIVVDAVEEDDLRQFALGLDLVEAEGRSYVYRVGPPFVRARIGQERREPLDAAEFADPVSGGGSRGLPASRGGLVVVGSHVGLTSRQLEHLVAQRPEARVVELDVPAVLDPATARDALDEATLAVVRGLEEGDAILHSSRTLIRADDPEESLAISRAVSDALVQIVRRAVALTRPRFVVAKGGITSSDVATRGLSIARAVVRGSLFPGIVSLWEPADGPAQGIPYVVFAGNVGAEATLAEAVEKLSER</sequence>
<evidence type="ECO:0000313" key="10">
    <source>
        <dbReference type="Proteomes" id="UP000608530"/>
    </source>
</evidence>
<accession>A0A934UV58</accession>
<evidence type="ECO:0000259" key="7">
    <source>
        <dbReference type="Pfam" id="PF07005"/>
    </source>
</evidence>
<dbReference type="Pfam" id="PF17042">
    <property type="entry name" value="NBD_C"/>
    <property type="match status" value="1"/>
</dbReference>
<dbReference type="GO" id="GO:0016301">
    <property type="term" value="F:kinase activity"/>
    <property type="evidence" value="ECO:0007669"/>
    <property type="project" value="UniProtKB-KW"/>
</dbReference>
<dbReference type="InterPro" id="IPR010737">
    <property type="entry name" value="4-carb_acid_sugar_kinase_N"/>
</dbReference>
<dbReference type="AlphaFoldDB" id="A0A934UV58"/>
<evidence type="ECO:0000256" key="1">
    <source>
        <dbReference type="ARBA" id="ARBA00005715"/>
    </source>
</evidence>
<feature type="domain" description="Four-carbon acid sugar kinase nucleotide binding" evidence="8">
    <location>
        <begin position="311"/>
        <end position="475"/>
    </location>
</feature>
<organism evidence="9 10">
    <name type="scientific">Leucobacter chromiisoli</name>
    <dbReference type="NCBI Taxonomy" id="2796471"/>
    <lineage>
        <taxon>Bacteria</taxon>
        <taxon>Bacillati</taxon>
        <taxon>Actinomycetota</taxon>
        <taxon>Actinomycetes</taxon>
        <taxon>Micrococcales</taxon>
        <taxon>Microbacteriaceae</taxon>
        <taxon>Leucobacter</taxon>
    </lineage>
</organism>
<dbReference type="Pfam" id="PF07005">
    <property type="entry name" value="SBD_N"/>
    <property type="match status" value="1"/>
</dbReference>
<evidence type="ECO:0000256" key="6">
    <source>
        <dbReference type="ARBA" id="ARBA00023277"/>
    </source>
</evidence>
<dbReference type="GO" id="GO:0005524">
    <property type="term" value="F:ATP binding"/>
    <property type="evidence" value="ECO:0007669"/>
    <property type="project" value="UniProtKB-KW"/>
</dbReference>
<dbReference type="InterPro" id="IPR031475">
    <property type="entry name" value="NBD_C"/>
</dbReference>
<gene>
    <name evidence="9" type="ORF">JD276_10965</name>
</gene>
<dbReference type="InterPro" id="IPR037051">
    <property type="entry name" value="4-carb_acid_sugar_kinase_N_sf"/>
</dbReference>
<dbReference type="EMBL" id="JAEHOH010000014">
    <property type="protein sequence ID" value="MBK0419555.1"/>
    <property type="molecule type" value="Genomic_DNA"/>
</dbReference>
<reference evidence="9" key="1">
    <citation type="submission" date="2020-12" db="EMBL/GenBank/DDBJ databases">
        <title>Leucobacter sp. CAS1, isolated from Chromium sludge.</title>
        <authorList>
            <person name="Xu Z."/>
        </authorList>
    </citation>
    <scope>NUCLEOTIDE SEQUENCE</scope>
    <source>
        <strain evidence="9">CSA1</strain>
    </source>
</reference>
<protein>
    <recommendedName>
        <fullName evidence="11">Hydroxyacid dehydrogenase</fullName>
    </recommendedName>
</protein>
<evidence type="ECO:0000313" key="9">
    <source>
        <dbReference type="EMBL" id="MBK0419555.1"/>
    </source>
</evidence>
<evidence type="ECO:0000259" key="8">
    <source>
        <dbReference type="Pfam" id="PF17042"/>
    </source>
</evidence>
<keyword evidence="6" id="KW-0119">Carbohydrate metabolism</keyword>
<keyword evidence="2" id="KW-0808">Transferase</keyword>
<evidence type="ECO:0000256" key="3">
    <source>
        <dbReference type="ARBA" id="ARBA00022741"/>
    </source>
</evidence>
<keyword evidence="3" id="KW-0547">Nucleotide-binding</keyword>
<evidence type="ECO:0000256" key="2">
    <source>
        <dbReference type="ARBA" id="ARBA00022679"/>
    </source>
</evidence>
<dbReference type="InterPro" id="IPR042213">
    <property type="entry name" value="NBD_C_sf"/>
</dbReference>
<evidence type="ECO:0000256" key="5">
    <source>
        <dbReference type="ARBA" id="ARBA00022840"/>
    </source>
</evidence>
<dbReference type="RefSeq" id="WP_200115698.1">
    <property type="nucleotide sequence ID" value="NZ_JAEHOH010000014.1"/>
</dbReference>
<comment type="similarity">
    <text evidence="1">Belongs to the four-carbon acid sugar kinase family.</text>
</comment>
<evidence type="ECO:0008006" key="11">
    <source>
        <dbReference type="Google" id="ProtNLM"/>
    </source>
</evidence>
<comment type="caution">
    <text evidence="9">The sequence shown here is derived from an EMBL/GenBank/DDBJ whole genome shotgun (WGS) entry which is preliminary data.</text>
</comment>